<dbReference type="GeneID" id="76607313"/>
<protein>
    <submittedName>
        <fullName evidence="1">Uncharacterized protein</fullName>
    </submittedName>
</protein>
<reference evidence="2" key="1">
    <citation type="submission" date="2016-03" db="EMBL/GenBank/DDBJ databases">
        <authorList>
            <person name="Lee Y.-S."/>
            <person name="Choi Y.-L."/>
        </authorList>
    </citation>
    <scope>NUCLEOTIDE SEQUENCE [LARGE SCALE GENOMIC DNA]</scope>
    <source>
        <strain evidence="2">DAU221</strain>
    </source>
</reference>
<keyword evidence="2" id="KW-1185">Reference proteome</keyword>
<name>A0A143HJN8_MICTH</name>
<evidence type="ECO:0000313" key="1">
    <source>
        <dbReference type="EMBL" id="AMX01944.1"/>
    </source>
</evidence>
<dbReference type="EMBL" id="CP014864">
    <property type="protein sequence ID" value="AMX01944.1"/>
    <property type="molecule type" value="Genomic_DNA"/>
</dbReference>
<organism evidence="1 2">
    <name type="scientific">Microbulbifer thermotolerans</name>
    <dbReference type="NCBI Taxonomy" id="252514"/>
    <lineage>
        <taxon>Bacteria</taxon>
        <taxon>Pseudomonadati</taxon>
        <taxon>Pseudomonadota</taxon>
        <taxon>Gammaproteobacteria</taxon>
        <taxon>Cellvibrionales</taxon>
        <taxon>Microbulbiferaceae</taxon>
        <taxon>Microbulbifer</taxon>
    </lineage>
</organism>
<dbReference type="RefSeq" id="WP_067152032.1">
    <property type="nucleotide sequence ID" value="NZ_CP014864.1"/>
</dbReference>
<dbReference type="Proteomes" id="UP000076077">
    <property type="component" value="Chromosome"/>
</dbReference>
<gene>
    <name evidence="1" type="ORF">A3224_04510</name>
</gene>
<accession>A0A143HJN8</accession>
<sequence length="148" mass="16653">MCILKKSFIGLVFSLGVPFAVGSEVEHCLWSKSIKSDDLDIKSYVISNDVVEVEQVVLELLEMDVAARRRILDYRLPDDMVAEAHVEKLEEINSLPYVKQAGCILSLYSEGDQIRAFSRANDGVEENGYFLFRENNMIGLVLTGAVYE</sequence>
<dbReference type="KEGG" id="mthd:A3224_04510"/>
<dbReference type="AlphaFoldDB" id="A0A143HJN8"/>
<evidence type="ECO:0000313" key="2">
    <source>
        <dbReference type="Proteomes" id="UP000076077"/>
    </source>
</evidence>
<proteinExistence type="predicted"/>